<dbReference type="AlphaFoldDB" id="V4CKV6"/>
<dbReference type="KEGG" id="lgi:LOTGIDRAFT_230376"/>
<feature type="compositionally biased region" description="Low complexity" evidence="1">
    <location>
        <begin position="81"/>
        <end position="95"/>
    </location>
</feature>
<dbReference type="EMBL" id="KB200129">
    <property type="protein sequence ID" value="ESP02875.1"/>
    <property type="molecule type" value="Genomic_DNA"/>
</dbReference>
<dbReference type="Proteomes" id="UP000030746">
    <property type="component" value="Unassembled WGS sequence"/>
</dbReference>
<protein>
    <submittedName>
        <fullName evidence="2">Uncharacterized protein</fullName>
    </submittedName>
</protein>
<feature type="compositionally biased region" description="Polar residues" evidence="1">
    <location>
        <begin position="7"/>
        <end position="18"/>
    </location>
</feature>
<feature type="compositionally biased region" description="Polar residues" evidence="1">
    <location>
        <begin position="96"/>
        <end position="111"/>
    </location>
</feature>
<feature type="compositionally biased region" description="Basic and acidic residues" evidence="1">
    <location>
        <begin position="20"/>
        <end position="29"/>
    </location>
</feature>
<proteinExistence type="predicted"/>
<name>V4CKV6_LOTGI</name>
<accession>V4CKV6</accession>
<keyword evidence="3" id="KW-1185">Reference proteome</keyword>
<evidence type="ECO:0000313" key="3">
    <source>
        <dbReference type="Proteomes" id="UP000030746"/>
    </source>
</evidence>
<feature type="region of interest" description="Disordered" evidence="1">
    <location>
        <begin position="1"/>
        <end position="154"/>
    </location>
</feature>
<dbReference type="GeneID" id="20248276"/>
<dbReference type="HOGENOM" id="CLU_1344615_0_0_1"/>
<dbReference type="CTD" id="20248276"/>
<feature type="compositionally biased region" description="Pro residues" evidence="1">
    <location>
        <begin position="114"/>
        <end position="130"/>
    </location>
</feature>
<dbReference type="OrthoDB" id="567788at2759"/>
<gene>
    <name evidence="2" type="ORF">LOTGIDRAFT_230376</name>
</gene>
<sequence length="204" mass="22149">MADFHAESSNSQPESNSFGDFERVEKYDAGPEAENVGFDQDGEITSTSFGNENLAEEDLYAAGASEATPVESNPLISFGDEPSYPTESTETSSEPGSNPLNFFNPPSTGVDSSSPPPATTHDPTPPPTPEPSYMKSEPKSVSVTHEETKSEGSWMKNVDPRGLFLIFLRAIVINGIMESITSACVYSSLEMVVFIKLPCKLWFY</sequence>
<evidence type="ECO:0000256" key="1">
    <source>
        <dbReference type="SAM" id="MobiDB-lite"/>
    </source>
</evidence>
<reference evidence="2 3" key="1">
    <citation type="journal article" date="2013" name="Nature">
        <title>Insights into bilaterian evolution from three spiralian genomes.</title>
        <authorList>
            <person name="Simakov O."/>
            <person name="Marletaz F."/>
            <person name="Cho S.J."/>
            <person name="Edsinger-Gonzales E."/>
            <person name="Havlak P."/>
            <person name="Hellsten U."/>
            <person name="Kuo D.H."/>
            <person name="Larsson T."/>
            <person name="Lv J."/>
            <person name="Arendt D."/>
            <person name="Savage R."/>
            <person name="Osoegawa K."/>
            <person name="de Jong P."/>
            <person name="Grimwood J."/>
            <person name="Chapman J.A."/>
            <person name="Shapiro H."/>
            <person name="Aerts A."/>
            <person name="Otillar R.P."/>
            <person name="Terry A.Y."/>
            <person name="Boore J.L."/>
            <person name="Grigoriev I.V."/>
            <person name="Lindberg D.R."/>
            <person name="Seaver E.C."/>
            <person name="Weisblat D.A."/>
            <person name="Putnam N.H."/>
            <person name="Rokhsar D.S."/>
        </authorList>
    </citation>
    <scope>NUCLEOTIDE SEQUENCE [LARGE SCALE GENOMIC DNA]</scope>
</reference>
<dbReference type="RefSeq" id="XP_009046345.1">
    <property type="nucleotide sequence ID" value="XM_009048097.1"/>
</dbReference>
<organism evidence="2 3">
    <name type="scientific">Lottia gigantea</name>
    <name type="common">Giant owl limpet</name>
    <dbReference type="NCBI Taxonomy" id="225164"/>
    <lineage>
        <taxon>Eukaryota</taxon>
        <taxon>Metazoa</taxon>
        <taxon>Spiralia</taxon>
        <taxon>Lophotrochozoa</taxon>
        <taxon>Mollusca</taxon>
        <taxon>Gastropoda</taxon>
        <taxon>Patellogastropoda</taxon>
        <taxon>Lottioidea</taxon>
        <taxon>Lottiidae</taxon>
        <taxon>Lottia</taxon>
    </lineage>
</organism>
<evidence type="ECO:0000313" key="2">
    <source>
        <dbReference type="EMBL" id="ESP02875.1"/>
    </source>
</evidence>